<dbReference type="SUPFAM" id="SSF53850">
    <property type="entry name" value="Periplasmic binding protein-like II"/>
    <property type="match status" value="1"/>
</dbReference>
<dbReference type="Pfam" id="PF03466">
    <property type="entry name" value="LysR_substrate"/>
    <property type="match status" value="1"/>
</dbReference>
<dbReference type="InterPro" id="IPR000847">
    <property type="entry name" value="LysR_HTH_N"/>
</dbReference>
<dbReference type="PROSITE" id="PS50931">
    <property type="entry name" value="HTH_LYSR"/>
    <property type="match status" value="1"/>
</dbReference>
<evidence type="ECO:0000313" key="7">
    <source>
        <dbReference type="Proteomes" id="UP001271780"/>
    </source>
</evidence>
<dbReference type="InterPro" id="IPR005119">
    <property type="entry name" value="LysR_subst-bd"/>
</dbReference>
<dbReference type="PANTHER" id="PTHR30427:SF1">
    <property type="entry name" value="TRANSCRIPTIONAL ACTIVATOR PROTEIN LYSR"/>
    <property type="match status" value="1"/>
</dbReference>
<comment type="similarity">
    <text evidence="1">Belongs to the LysR transcriptional regulatory family.</text>
</comment>
<comment type="caution">
    <text evidence="6">The sequence shown here is derived from an EMBL/GenBank/DDBJ whole genome shotgun (WGS) entry which is preliminary data.</text>
</comment>
<dbReference type="Gene3D" id="1.10.10.10">
    <property type="entry name" value="Winged helix-like DNA-binding domain superfamily/Winged helix DNA-binding domain"/>
    <property type="match status" value="1"/>
</dbReference>
<dbReference type="PANTHER" id="PTHR30427">
    <property type="entry name" value="TRANSCRIPTIONAL ACTIVATOR PROTEIN LYSR"/>
    <property type="match status" value="1"/>
</dbReference>
<sequence>MRFSGLSVRQLEAFEATMVAGSVSGAAIALNISQPSVSRLLQELEIDTGLSLFDRSHGRLIPTEQGLLFYSEVGKTFHGARNLIMAAQEIRELKRGVVRIGTLAAMSFHIVPEAIRQLRMRFPEARTTIAVRSSTEIVSSVASRLTDVGVVDAEVSFLDAKCVATFERNSVCVMDQHHPLAGRERVRLEDFSCYPFVSLGELYFRRSRDGARLLEVTTANTVADIFQSFLACALVRGGSSLAIVDPFTASFYSEFGLTLREIDFDIPFRTSIIVNDRSATGAAAGKVIETMTDLIGRG</sequence>
<dbReference type="RefSeq" id="WP_320316155.1">
    <property type="nucleotide sequence ID" value="NZ_JAVIIX010000004.1"/>
</dbReference>
<dbReference type="PRINTS" id="PR00039">
    <property type="entry name" value="HTHLYSR"/>
</dbReference>
<feature type="domain" description="HTH lysR-type" evidence="5">
    <location>
        <begin position="6"/>
        <end position="63"/>
    </location>
</feature>
<evidence type="ECO:0000256" key="1">
    <source>
        <dbReference type="ARBA" id="ARBA00009437"/>
    </source>
</evidence>
<proteinExistence type="inferred from homology"/>
<name>A0ABU4XB41_9HYPH</name>
<keyword evidence="4" id="KW-0804">Transcription</keyword>
<keyword evidence="2" id="KW-0805">Transcription regulation</keyword>
<dbReference type="InterPro" id="IPR036388">
    <property type="entry name" value="WH-like_DNA-bd_sf"/>
</dbReference>
<evidence type="ECO:0000256" key="4">
    <source>
        <dbReference type="ARBA" id="ARBA00023163"/>
    </source>
</evidence>
<gene>
    <name evidence="6" type="ORF">RFM27_06935</name>
</gene>
<keyword evidence="7" id="KW-1185">Reference proteome</keyword>
<dbReference type="InterPro" id="IPR036390">
    <property type="entry name" value="WH_DNA-bd_sf"/>
</dbReference>
<dbReference type="Gene3D" id="3.40.190.290">
    <property type="match status" value="1"/>
</dbReference>
<evidence type="ECO:0000259" key="5">
    <source>
        <dbReference type="PROSITE" id="PS50931"/>
    </source>
</evidence>
<organism evidence="6 7">
    <name type="scientific">Mesorhizobium dulcispinae</name>
    <dbReference type="NCBI Taxonomy" id="3072316"/>
    <lineage>
        <taxon>Bacteria</taxon>
        <taxon>Pseudomonadati</taxon>
        <taxon>Pseudomonadota</taxon>
        <taxon>Alphaproteobacteria</taxon>
        <taxon>Hyphomicrobiales</taxon>
        <taxon>Phyllobacteriaceae</taxon>
        <taxon>Mesorhizobium</taxon>
    </lineage>
</organism>
<dbReference type="EMBL" id="JAVIIZ010000003">
    <property type="protein sequence ID" value="MDX8471799.1"/>
    <property type="molecule type" value="Genomic_DNA"/>
</dbReference>
<dbReference type="Pfam" id="PF00126">
    <property type="entry name" value="HTH_1"/>
    <property type="match status" value="1"/>
</dbReference>
<reference evidence="6 7" key="1">
    <citation type="submission" date="2023-08" db="EMBL/GenBank/DDBJ databases">
        <title>Implementing the SeqCode for naming new Mesorhizobium species isolated from Vachellia karroo root nodules.</title>
        <authorList>
            <person name="Van Lill M."/>
        </authorList>
    </citation>
    <scope>NUCLEOTIDE SEQUENCE [LARGE SCALE GENOMIC DNA]</scope>
    <source>
        <strain evidence="6 7">VK23A</strain>
    </source>
</reference>
<evidence type="ECO:0000313" key="6">
    <source>
        <dbReference type="EMBL" id="MDX8471799.1"/>
    </source>
</evidence>
<dbReference type="SUPFAM" id="SSF46785">
    <property type="entry name" value="Winged helix' DNA-binding domain"/>
    <property type="match status" value="1"/>
</dbReference>
<keyword evidence="3" id="KW-0238">DNA-binding</keyword>
<accession>A0ABU4XB41</accession>
<dbReference type="Proteomes" id="UP001271780">
    <property type="component" value="Unassembled WGS sequence"/>
</dbReference>
<protein>
    <submittedName>
        <fullName evidence="6">LysR substrate-binding domain-containing protein</fullName>
    </submittedName>
</protein>
<evidence type="ECO:0000256" key="2">
    <source>
        <dbReference type="ARBA" id="ARBA00023015"/>
    </source>
</evidence>
<evidence type="ECO:0000256" key="3">
    <source>
        <dbReference type="ARBA" id="ARBA00023125"/>
    </source>
</evidence>